<dbReference type="EMBL" id="JABVXQ010000012">
    <property type="protein sequence ID" value="KAF6084312.1"/>
    <property type="molecule type" value="Genomic_DNA"/>
</dbReference>
<comment type="caution">
    <text evidence="1">The sequence shown here is derived from an EMBL/GenBank/DDBJ whole genome shotgun (WGS) entry which is preliminary data.</text>
</comment>
<organism evidence="1 2">
    <name type="scientific">Phyllostomus discolor</name>
    <name type="common">pale spear-nosed bat</name>
    <dbReference type="NCBI Taxonomy" id="89673"/>
    <lineage>
        <taxon>Eukaryota</taxon>
        <taxon>Metazoa</taxon>
        <taxon>Chordata</taxon>
        <taxon>Craniata</taxon>
        <taxon>Vertebrata</taxon>
        <taxon>Euteleostomi</taxon>
        <taxon>Mammalia</taxon>
        <taxon>Eutheria</taxon>
        <taxon>Laurasiatheria</taxon>
        <taxon>Chiroptera</taxon>
        <taxon>Yangochiroptera</taxon>
        <taxon>Phyllostomidae</taxon>
        <taxon>Phyllostominae</taxon>
        <taxon>Phyllostomus</taxon>
    </lineage>
</organism>
<reference evidence="1 2" key="1">
    <citation type="journal article" date="2020" name="Nature">
        <title>Six reference-quality genomes reveal evolution of bat adaptations.</title>
        <authorList>
            <person name="Jebb D."/>
            <person name="Huang Z."/>
            <person name="Pippel M."/>
            <person name="Hughes G.M."/>
            <person name="Lavrichenko K."/>
            <person name="Devanna P."/>
            <person name="Winkler S."/>
            <person name="Jermiin L.S."/>
            <person name="Skirmuntt E.C."/>
            <person name="Katzourakis A."/>
            <person name="Burkitt-Gray L."/>
            <person name="Ray D.A."/>
            <person name="Sullivan K.A.M."/>
            <person name="Roscito J.G."/>
            <person name="Kirilenko B.M."/>
            <person name="Davalos L.M."/>
            <person name="Corthals A.P."/>
            <person name="Power M.L."/>
            <person name="Jones G."/>
            <person name="Ransome R.D."/>
            <person name="Dechmann D.K.N."/>
            <person name="Locatelli A.G."/>
            <person name="Puechmaille S.J."/>
            <person name="Fedrigo O."/>
            <person name="Jarvis E.D."/>
            <person name="Hiller M."/>
            <person name="Vernes S.C."/>
            <person name="Myers E.W."/>
            <person name="Teeling E.C."/>
        </authorList>
    </citation>
    <scope>NUCLEOTIDE SEQUENCE [LARGE SCALE GENOMIC DNA]</scope>
    <source>
        <strain evidence="1">Bat1K_MPI-CBG_1</strain>
    </source>
</reference>
<evidence type="ECO:0000313" key="1">
    <source>
        <dbReference type="EMBL" id="KAF6084312.1"/>
    </source>
</evidence>
<proteinExistence type="predicted"/>
<dbReference type="AlphaFoldDB" id="A0A833YX71"/>
<gene>
    <name evidence="1" type="ORF">HJG60_008588</name>
</gene>
<protein>
    <submittedName>
        <fullName evidence="1">Uncharacterized protein</fullName>
    </submittedName>
</protein>
<sequence>MASKYVCALALETSKFYLSMAKAPCRCDKIRDFEMRRLSWIIWEPDRIKTVLIRVTQEGTVKGEGVVTMEAELRVMWFEGGGWWWKVEEGTTSQGIPGAGNGFSSETYRRNRPYQNIDLSLMKLILDF</sequence>
<accession>A0A833YX71</accession>
<name>A0A833YX71_9CHIR</name>
<evidence type="ECO:0000313" key="2">
    <source>
        <dbReference type="Proteomes" id="UP000664940"/>
    </source>
</evidence>
<dbReference type="Proteomes" id="UP000664940">
    <property type="component" value="Unassembled WGS sequence"/>
</dbReference>